<dbReference type="EMBL" id="CAINUL010000003">
    <property type="protein sequence ID" value="CAD0109064.1"/>
    <property type="molecule type" value="Genomic_DNA"/>
</dbReference>
<dbReference type="Proteomes" id="UP000745764">
    <property type="component" value="Unassembled WGS sequence"/>
</dbReference>
<reference evidence="1" key="1">
    <citation type="submission" date="2020-06" db="EMBL/GenBank/DDBJ databases">
        <authorList>
            <person name="Onetto C."/>
        </authorList>
    </citation>
    <scope>NUCLEOTIDE SEQUENCE</scope>
</reference>
<protein>
    <submittedName>
        <fullName evidence="1">Uncharacterized protein</fullName>
    </submittedName>
</protein>
<sequence length="427" mass="49219">MDPTRMENRSSSDEEYDYRIRVLAERQDLRLAALKEYNSMHKHTLSPDQLKYHFDQYARYRHEQENWRSDDSFLDALSRLPNLTVVENTKHGFADNHLRFPWNRMKKDILLTPDQWMHLSAVEVDDDEGHRVIDLERGLIYMKHVDCLLAGIGRRAASSLVSPVRTLRLVNIGGQPLLDMSAHYTMPGTPDSESAPDMRNELPQETISNALQGLSHLERLELDTKFETATPWQTRQLFQEIHAILSAAAHSLKTLRLECRDDDYAWAVVEEPTEDDTIAHLDIPILPQLESLRISVNATDESLVELLRAQSKTLRCLEIVDCNLVVGTWNTVLRQIPEIFDTGLQRIYLEGLHDEDYSLESGDEALFEDGLDVGEGAHPHDRAILKYLLHGGEMPELDFNTWYERNRELADRGITEWEDELLDSEVP</sequence>
<dbReference type="OrthoDB" id="3884525at2759"/>
<accession>A0A9N8PSE0</accession>
<evidence type="ECO:0000313" key="2">
    <source>
        <dbReference type="Proteomes" id="UP000745764"/>
    </source>
</evidence>
<organism evidence="1 2">
    <name type="scientific">Aureobasidium uvarum</name>
    <dbReference type="NCBI Taxonomy" id="2773716"/>
    <lineage>
        <taxon>Eukaryota</taxon>
        <taxon>Fungi</taxon>
        <taxon>Dikarya</taxon>
        <taxon>Ascomycota</taxon>
        <taxon>Pezizomycotina</taxon>
        <taxon>Dothideomycetes</taxon>
        <taxon>Dothideomycetidae</taxon>
        <taxon>Dothideales</taxon>
        <taxon>Saccotheciaceae</taxon>
        <taxon>Aureobasidium</taxon>
    </lineage>
</organism>
<dbReference type="SUPFAM" id="SSF52047">
    <property type="entry name" value="RNI-like"/>
    <property type="match status" value="1"/>
</dbReference>
<comment type="caution">
    <text evidence="1">The sequence shown here is derived from an EMBL/GenBank/DDBJ whole genome shotgun (WGS) entry which is preliminary data.</text>
</comment>
<proteinExistence type="predicted"/>
<dbReference type="AlphaFoldDB" id="A0A9N8PSE0"/>
<dbReference type="Gene3D" id="3.80.10.10">
    <property type="entry name" value="Ribonuclease Inhibitor"/>
    <property type="match status" value="1"/>
</dbReference>
<gene>
    <name evidence="1" type="ORF">AWRI4620_LOCUS3319</name>
</gene>
<dbReference type="InterPro" id="IPR032675">
    <property type="entry name" value="LRR_dom_sf"/>
</dbReference>
<evidence type="ECO:0000313" key="1">
    <source>
        <dbReference type="EMBL" id="CAD0109064.1"/>
    </source>
</evidence>
<keyword evidence="2" id="KW-1185">Reference proteome</keyword>
<name>A0A9N8PSE0_9PEZI</name>